<dbReference type="InterPro" id="IPR050362">
    <property type="entry name" value="Cation-dep_OMT"/>
</dbReference>
<dbReference type="GO" id="GO:0008168">
    <property type="term" value="F:methyltransferase activity"/>
    <property type="evidence" value="ECO:0007669"/>
    <property type="project" value="UniProtKB-KW"/>
</dbReference>
<dbReference type="Proteomes" id="UP001595279">
    <property type="component" value="Unassembled WGS sequence"/>
</dbReference>
<keyword evidence="3 4" id="KW-0949">S-adenosyl-L-methionine</keyword>
<evidence type="ECO:0000256" key="3">
    <source>
        <dbReference type="ARBA" id="ARBA00022691"/>
    </source>
</evidence>
<dbReference type="RefSeq" id="WP_390267957.1">
    <property type="nucleotide sequence ID" value="NZ_JBHRSA010000004.1"/>
</dbReference>
<feature type="binding site" evidence="4">
    <location>
        <position position="65"/>
    </location>
    <ligand>
        <name>S-adenosyl-L-methionine</name>
        <dbReference type="ChEBI" id="CHEBI:59789"/>
    </ligand>
</feature>
<dbReference type="PANTHER" id="PTHR10509:SF14">
    <property type="entry name" value="CAFFEOYL-COA O-METHYLTRANSFERASE 3-RELATED"/>
    <property type="match status" value="1"/>
</dbReference>
<dbReference type="EMBL" id="JBHRSA010000004">
    <property type="protein sequence ID" value="MFC3039142.1"/>
    <property type="molecule type" value="Genomic_DNA"/>
</dbReference>
<protein>
    <recommendedName>
        <fullName evidence="4">tRNA 5-hydroxyuridine methyltransferase</fullName>
        <ecNumber evidence="4">2.1.1.-</ecNumber>
    </recommendedName>
    <alternativeName>
        <fullName evidence="4">ho5U methyltransferase</fullName>
    </alternativeName>
</protein>
<dbReference type="SUPFAM" id="SSF53335">
    <property type="entry name" value="S-adenosyl-L-methionine-dependent methyltransferases"/>
    <property type="match status" value="1"/>
</dbReference>
<feature type="binding site" evidence="4">
    <location>
        <position position="82"/>
    </location>
    <ligand>
        <name>S-adenosyl-L-methionine</name>
        <dbReference type="ChEBI" id="CHEBI:59789"/>
    </ligand>
</feature>
<dbReference type="HAMAP" id="MF_02217">
    <property type="entry name" value="TrmR_methyltr"/>
    <property type="match status" value="1"/>
</dbReference>
<keyword evidence="2 4" id="KW-0808">Transferase</keyword>
<sequence length="215" mass="24391">MEHSKSDYLLGILPEKEEWVQQMETYAKEHRVPIMDSVSMNFVMQLIRLKKPARILEIGTAIGYSALMMAEAAPLAEIVSIERDEERYRQAENHITGQGRQDQIRVILGDALDELDTLRESGELFDWVFIDAAKGQYRKFFELAEPILSDSGVIISDNVLFRGLVANPEKAHQRHRKMVEKISSYNRWICSHSGFDTSIVPIGDGVAISVKKGRG</sequence>
<evidence type="ECO:0000313" key="5">
    <source>
        <dbReference type="EMBL" id="MFC3039142.1"/>
    </source>
</evidence>
<dbReference type="InterPro" id="IPR002935">
    <property type="entry name" value="SAM_O-MeTrfase"/>
</dbReference>
<gene>
    <name evidence="4" type="primary">trmR</name>
    <name evidence="5" type="ORF">ACFOGI_02610</name>
</gene>
<dbReference type="PROSITE" id="PS51682">
    <property type="entry name" value="SAM_OMT_I"/>
    <property type="match status" value="1"/>
</dbReference>
<keyword evidence="4" id="KW-0479">Metal-binding</keyword>
<evidence type="ECO:0000256" key="2">
    <source>
        <dbReference type="ARBA" id="ARBA00022679"/>
    </source>
</evidence>
<dbReference type="InterPro" id="IPR029063">
    <property type="entry name" value="SAM-dependent_MTases_sf"/>
</dbReference>
<comment type="subunit">
    <text evidence="4">Homodimer.</text>
</comment>
<evidence type="ECO:0000313" key="6">
    <source>
        <dbReference type="Proteomes" id="UP001595279"/>
    </source>
</evidence>
<feature type="binding site" evidence="4">
    <location>
        <position position="35"/>
    </location>
    <ligand>
        <name>S-adenosyl-L-methionine</name>
        <dbReference type="ChEBI" id="CHEBI:59789"/>
    </ligand>
</feature>
<feature type="binding site" evidence="4">
    <location>
        <position position="157"/>
    </location>
    <ligand>
        <name>Mg(2+)</name>
        <dbReference type="ChEBI" id="CHEBI:18420"/>
    </ligand>
</feature>
<dbReference type="Gene3D" id="3.40.50.150">
    <property type="entry name" value="Vaccinia Virus protein VP39"/>
    <property type="match status" value="1"/>
</dbReference>
<dbReference type="PANTHER" id="PTHR10509">
    <property type="entry name" value="O-METHYLTRANSFERASE-RELATED"/>
    <property type="match status" value="1"/>
</dbReference>
<evidence type="ECO:0000256" key="1">
    <source>
        <dbReference type="ARBA" id="ARBA00022603"/>
    </source>
</evidence>
<feature type="binding site" evidence="4">
    <location>
        <position position="131"/>
    </location>
    <ligand>
        <name>Mg(2+)</name>
        <dbReference type="ChEBI" id="CHEBI:18420"/>
    </ligand>
</feature>
<dbReference type="CDD" id="cd02440">
    <property type="entry name" value="AdoMet_MTases"/>
    <property type="match status" value="1"/>
</dbReference>
<proteinExistence type="inferred from homology"/>
<dbReference type="InterPro" id="IPR043675">
    <property type="entry name" value="TrmR_methyltr"/>
</dbReference>
<comment type="catalytic activity">
    <reaction evidence="4">
        <text>5-hydroxyuridine(34) in tRNA + S-adenosyl-L-methionine = 5-methoxyuridine(34) in tRNA + S-adenosyl-L-homocysteine + H(+)</text>
        <dbReference type="Rhea" id="RHEA:60524"/>
        <dbReference type="Rhea" id="RHEA-COMP:13381"/>
        <dbReference type="Rhea" id="RHEA-COMP:15591"/>
        <dbReference type="ChEBI" id="CHEBI:15378"/>
        <dbReference type="ChEBI" id="CHEBI:57856"/>
        <dbReference type="ChEBI" id="CHEBI:59789"/>
        <dbReference type="ChEBI" id="CHEBI:136877"/>
        <dbReference type="ChEBI" id="CHEBI:143860"/>
    </reaction>
</comment>
<accession>A0ABV7CRS6</accession>
<comment type="function">
    <text evidence="4">Catalyzes the methylation of 5-hydroxyuridine (ho5U) to form 5-methoxyuridine (mo5U) at position 34 in tRNAs.</text>
</comment>
<reference evidence="6" key="1">
    <citation type="journal article" date="2019" name="Int. J. Syst. Evol. Microbiol.">
        <title>The Global Catalogue of Microorganisms (GCM) 10K type strain sequencing project: providing services to taxonomists for standard genome sequencing and annotation.</title>
        <authorList>
            <consortium name="The Broad Institute Genomics Platform"/>
            <consortium name="The Broad Institute Genome Sequencing Center for Infectious Disease"/>
            <person name="Wu L."/>
            <person name="Ma J."/>
        </authorList>
    </citation>
    <scope>NUCLEOTIDE SEQUENCE [LARGE SCALE GENOMIC DNA]</scope>
    <source>
        <strain evidence="6">KCTC 13128</strain>
    </source>
</reference>
<keyword evidence="6" id="KW-1185">Reference proteome</keyword>
<dbReference type="EC" id="2.1.1.-" evidence="4"/>
<dbReference type="GO" id="GO:0032259">
    <property type="term" value="P:methylation"/>
    <property type="evidence" value="ECO:0007669"/>
    <property type="project" value="UniProtKB-KW"/>
</dbReference>
<keyword evidence="4" id="KW-0819">tRNA processing</keyword>
<comment type="caution">
    <text evidence="5">The sequence shown here is derived from an EMBL/GenBank/DDBJ whole genome shotgun (WGS) entry which is preliminary data.</text>
</comment>
<organism evidence="5 6">
    <name type="scientific">Virgibacillus xinjiangensis</name>
    <dbReference type="NCBI Taxonomy" id="393090"/>
    <lineage>
        <taxon>Bacteria</taxon>
        <taxon>Bacillati</taxon>
        <taxon>Bacillota</taxon>
        <taxon>Bacilli</taxon>
        <taxon>Bacillales</taxon>
        <taxon>Bacillaceae</taxon>
        <taxon>Virgibacillus</taxon>
    </lineage>
</organism>
<keyword evidence="4" id="KW-0460">Magnesium</keyword>
<feature type="binding site" evidence="4">
    <location>
        <position position="158"/>
    </location>
    <ligand>
        <name>Mg(2+)</name>
        <dbReference type="ChEBI" id="CHEBI:18420"/>
    </ligand>
</feature>
<name>A0ABV7CRS6_9BACI</name>
<feature type="binding site" evidence="4">
    <location>
        <position position="131"/>
    </location>
    <ligand>
        <name>S-adenosyl-L-methionine</name>
        <dbReference type="ChEBI" id="CHEBI:59789"/>
    </ligand>
</feature>
<feature type="binding site" evidence="4">
    <location>
        <begin position="110"/>
        <end position="111"/>
    </location>
    <ligand>
        <name>S-adenosyl-L-methionine</name>
        <dbReference type="ChEBI" id="CHEBI:59789"/>
    </ligand>
</feature>
<comment type="similarity">
    <text evidence="4">Belongs to the class I-like SAM-binding methyltransferase superfamily. Cation-dependent O-methyltransferase family.</text>
</comment>
<evidence type="ECO:0000256" key="4">
    <source>
        <dbReference type="HAMAP-Rule" id="MF_02217"/>
    </source>
</evidence>
<dbReference type="Pfam" id="PF01596">
    <property type="entry name" value="Methyltransf_3"/>
    <property type="match status" value="1"/>
</dbReference>
<keyword evidence="1 4" id="KW-0489">Methyltransferase</keyword>